<dbReference type="InterPro" id="IPR001969">
    <property type="entry name" value="Aspartic_peptidase_AS"/>
</dbReference>
<dbReference type="RefSeq" id="XP_007397573.1">
    <property type="nucleotide sequence ID" value="XM_007397511.1"/>
</dbReference>
<dbReference type="PANTHER" id="PTHR47966">
    <property type="entry name" value="BETA-SITE APP-CLEAVING ENZYME, ISOFORM A-RELATED"/>
    <property type="match status" value="1"/>
</dbReference>
<proteinExistence type="inferred from homology"/>
<protein>
    <recommendedName>
        <fullName evidence="5">Peptidase A1 domain-containing protein</fullName>
    </recommendedName>
</protein>
<dbReference type="SUPFAM" id="SSF50630">
    <property type="entry name" value="Acid proteases"/>
    <property type="match status" value="1"/>
</dbReference>
<comment type="similarity">
    <text evidence="1 4">Belongs to the peptidase A1 family.</text>
</comment>
<dbReference type="GeneID" id="18908714"/>
<feature type="domain" description="Peptidase A1" evidence="5">
    <location>
        <begin position="1"/>
        <end position="307"/>
    </location>
</feature>
<evidence type="ECO:0000313" key="7">
    <source>
        <dbReference type="Proteomes" id="UP000008370"/>
    </source>
</evidence>
<evidence type="ECO:0000256" key="1">
    <source>
        <dbReference type="ARBA" id="ARBA00007447"/>
    </source>
</evidence>
<name>K5W6Y0_PHACS</name>
<dbReference type="InterPro" id="IPR033121">
    <property type="entry name" value="PEPTIDASE_A1"/>
</dbReference>
<dbReference type="AlphaFoldDB" id="K5W6Y0"/>
<dbReference type="PROSITE" id="PS00141">
    <property type="entry name" value="ASP_PROTEASE"/>
    <property type="match status" value="2"/>
</dbReference>
<feature type="active site" evidence="3">
    <location>
        <position position="189"/>
    </location>
</feature>
<dbReference type="GO" id="GO:0006508">
    <property type="term" value="P:proteolysis"/>
    <property type="evidence" value="ECO:0007669"/>
    <property type="project" value="UniProtKB-KW"/>
</dbReference>
<dbReference type="Gene3D" id="2.40.70.10">
    <property type="entry name" value="Acid Proteases"/>
    <property type="match status" value="2"/>
</dbReference>
<dbReference type="CDD" id="cd05471">
    <property type="entry name" value="pepsin_like"/>
    <property type="match status" value="1"/>
</dbReference>
<dbReference type="Proteomes" id="UP000008370">
    <property type="component" value="Unassembled WGS sequence"/>
</dbReference>
<dbReference type="PANTHER" id="PTHR47966:SF51">
    <property type="entry name" value="BETA-SITE APP-CLEAVING ENZYME, ISOFORM A-RELATED"/>
    <property type="match status" value="1"/>
</dbReference>
<keyword evidence="4" id="KW-0378">Hydrolase</keyword>
<keyword evidence="7" id="KW-1185">Reference proteome</keyword>
<evidence type="ECO:0000259" key="5">
    <source>
        <dbReference type="PROSITE" id="PS51767"/>
    </source>
</evidence>
<accession>K5W6Y0</accession>
<dbReference type="OrthoDB" id="660550at2759"/>
<evidence type="ECO:0000313" key="6">
    <source>
        <dbReference type="EMBL" id="EKM54900.1"/>
    </source>
</evidence>
<dbReference type="InterPro" id="IPR034164">
    <property type="entry name" value="Pepsin-like_dom"/>
</dbReference>
<evidence type="ECO:0000256" key="3">
    <source>
        <dbReference type="PIRSR" id="PIRSR601461-1"/>
    </source>
</evidence>
<feature type="active site" evidence="3">
    <location>
        <position position="9"/>
    </location>
</feature>
<sequence length="317" mass="33782">MVVVSLIVDTGSSNTWVGANSSNPYTPTSTSYDTGDPVYVAYGTGFFIGTEFIDQVSLGEGFTISQQSIGVANASADFNGTDGILGIGPTDLTADTVRNSGLVPTVFDNAFTQGLIDKKIMSIFFEPTNGILEQNGELTFGGIDESKFTGNITFVNITTTSPSNQYYGINQTVHYGNTTILDNKAGIVDTGTSLFLLATEAFNTYQQLTGGVMNETLGLLSITPQQYENLQSLFLEIGGRRFELTRNAQIFPRSLNTAIGGTADSIYLVVAGTGTPLGEGLDFLNGQVMLERFFLVIDAENSQVGLATTQFTNATTN</sequence>
<keyword evidence="2 4" id="KW-0064">Aspartyl protease</keyword>
<dbReference type="EMBL" id="JH930473">
    <property type="protein sequence ID" value="EKM54900.1"/>
    <property type="molecule type" value="Genomic_DNA"/>
</dbReference>
<gene>
    <name evidence="6" type="ORF">PHACADRAFT_147173</name>
</gene>
<dbReference type="InterPro" id="IPR021109">
    <property type="entry name" value="Peptidase_aspartic_dom_sf"/>
</dbReference>
<reference evidence="6 7" key="1">
    <citation type="journal article" date="2012" name="BMC Genomics">
        <title>Comparative genomics of the white-rot fungi, Phanerochaete carnosa and P. chrysosporium, to elucidate the genetic basis of the distinct wood types they colonize.</title>
        <authorList>
            <person name="Suzuki H."/>
            <person name="MacDonald J."/>
            <person name="Syed K."/>
            <person name="Salamov A."/>
            <person name="Hori C."/>
            <person name="Aerts A."/>
            <person name="Henrissat B."/>
            <person name="Wiebenga A."/>
            <person name="vanKuyk P.A."/>
            <person name="Barry K."/>
            <person name="Lindquist E."/>
            <person name="LaButti K."/>
            <person name="Lapidus A."/>
            <person name="Lucas S."/>
            <person name="Coutinho P."/>
            <person name="Gong Y."/>
            <person name="Samejima M."/>
            <person name="Mahadevan R."/>
            <person name="Abou-Zaid M."/>
            <person name="de Vries R.P."/>
            <person name="Igarashi K."/>
            <person name="Yadav J.S."/>
            <person name="Grigoriev I.V."/>
            <person name="Master E.R."/>
        </authorList>
    </citation>
    <scope>NUCLEOTIDE SEQUENCE [LARGE SCALE GENOMIC DNA]</scope>
    <source>
        <strain evidence="6 7">HHB-10118-sp</strain>
    </source>
</reference>
<evidence type="ECO:0000256" key="2">
    <source>
        <dbReference type="ARBA" id="ARBA00022750"/>
    </source>
</evidence>
<organism evidence="6 7">
    <name type="scientific">Phanerochaete carnosa (strain HHB-10118-sp)</name>
    <name type="common">White-rot fungus</name>
    <name type="synonym">Peniophora carnosa</name>
    <dbReference type="NCBI Taxonomy" id="650164"/>
    <lineage>
        <taxon>Eukaryota</taxon>
        <taxon>Fungi</taxon>
        <taxon>Dikarya</taxon>
        <taxon>Basidiomycota</taxon>
        <taxon>Agaricomycotina</taxon>
        <taxon>Agaricomycetes</taxon>
        <taxon>Polyporales</taxon>
        <taxon>Phanerochaetaceae</taxon>
        <taxon>Phanerochaete</taxon>
    </lineage>
</organism>
<dbReference type="GO" id="GO:0004190">
    <property type="term" value="F:aspartic-type endopeptidase activity"/>
    <property type="evidence" value="ECO:0007669"/>
    <property type="project" value="UniProtKB-KW"/>
</dbReference>
<dbReference type="MEROPS" id="A01.019"/>
<dbReference type="HOGENOM" id="CLU_038846_0_0_1"/>
<evidence type="ECO:0000256" key="4">
    <source>
        <dbReference type="RuleBase" id="RU000454"/>
    </source>
</evidence>
<dbReference type="InterPro" id="IPR001461">
    <property type="entry name" value="Aspartic_peptidase_A1"/>
</dbReference>
<dbReference type="KEGG" id="pco:PHACADRAFT_147173"/>
<dbReference type="PRINTS" id="PR00792">
    <property type="entry name" value="PEPSIN"/>
</dbReference>
<dbReference type="FunCoup" id="K5W6Y0">
    <property type="interactions" value="60"/>
</dbReference>
<keyword evidence="4" id="KW-0645">Protease</keyword>
<dbReference type="InParanoid" id="K5W6Y0"/>
<dbReference type="PROSITE" id="PS51767">
    <property type="entry name" value="PEPTIDASE_A1"/>
    <property type="match status" value="1"/>
</dbReference>
<dbReference type="Pfam" id="PF00026">
    <property type="entry name" value="Asp"/>
    <property type="match status" value="1"/>
</dbReference>